<accession>A0A645GXI4</accession>
<feature type="transmembrane region" description="Helical" evidence="1">
    <location>
        <begin position="6"/>
        <end position="27"/>
    </location>
</feature>
<name>A0A645GXI4_9ZZZZ</name>
<comment type="caution">
    <text evidence="2">The sequence shown here is derived from an EMBL/GenBank/DDBJ whole genome shotgun (WGS) entry which is preliminary data.</text>
</comment>
<dbReference type="AlphaFoldDB" id="A0A645GXI4"/>
<reference evidence="2" key="1">
    <citation type="submission" date="2019-08" db="EMBL/GenBank/DDBJ databases">
        <authorList>
            <person name="Kucharzyk K."/>
            <person name="Murdoch R.W."/>
            <person name="Higgins S."/>
            <person name="Loffler F."/>
        </authorList>
    </citation>
    <scope>NUCLEOTIDE SEQUENCE</scope>
</reference>
<feature type="transmembrane region" description="Helical" evidence="1">
    <location>
        <begin position="39"/>
        <end position="59"/>
    </location>
</feature>
<evidence type="ECO:0000313" key="2">
    <source>
        <dbReference type="EMBL" id="MPN30966.1"/>
    </source>
</evidence>
<protein>
    <submittedName>
        <fullName evidence="2">Uncharacterized protein</fullName>
    </submittedName>
</protein>
<dbReference type="EMBL" id="VSSQ01082281">
    <property type="protein sequence ID" value="MPN30966.1"/>
    <property type="molecule type" value="Genomic_DNA"/>
</dbReference>
<keyword evidence="1" id="KW-0812">Transmembrane</keyword>
<evidence type="ECO:0000256" key="1">
    <source>
        <dbReference type="SAM" id="Phobius"/>
    </source>
</evidence>
<keyword evidence="1" id="KW-0472">Membrane</keyword>
<proteinExistence type="predicted"/>
<gene>
    <name evidence="2" type="ORF">SDC9_178437</name>
</gene>
<organism evidence="2">
    <name type="scientific">bioreactor metagenome</name>
    <dbReference type="NCBI Taxonomy" id="1076179"/>
    <lineage>
        <taxon>unclassified sequences</taxon>
        <taxon>metagenomes</taxon>
        <taxon>ecological metagenomes</taxon>
    </lineage>
</organism>
<keyword evidence="1" id="KW-1133">Transmembrane helix</keyword>
<sequence>MTGAFTLYSYIFVGICLTLTIMLSNFVGRSKLGNALKMIFRVIVIIIGVSLSCFSLLILH</sequence>